<dbReference type="Gene3D" id="3.40.630.10">
    <property type="entry name" value="Zn peptidases"/>
    <property type="match status" value="1"/>
</dbReference>
<keyword evidence="2" id="KW-0479">Metal-binding</keyword>
<dbReference type="Proteomes" id="UP000245430">
    <property type="component" value="Unassembled WGS sequence"/>
</dbReference>
<comment type="caution">
    <text evidence="6">The sequence shown here is derived from an EMBL/GenBank/DDBJ whole genome shotgun (WGS) entry which is preliminary data.</text>
</comment>
<proteinExistence type="predicted"/>
<name>A0A316DQM4_9FLAO</name>
<dbReference type="GO" id="GO:0016811">
    <property type="term" value="F:hydrolase activity, acting on carbon-nitrogen (but not peptide) bonds, in linear amides"/>
    <property type="evidence" value="ECO:0007669"/>
    <property type="project" value="InterPro"/>
</dbReference>
<evidence type="ECO:0000256" key="4">
    <source>
        <dbReference type="ARBA" id="ARBA00022833"/>
    </source>
</evidence>
<evidence type="ECO:0000313" key="7">
    <source>
        <dbReference type="Proteomes" id="UP000245430"/>
    </source>
</evidence>
<dbReference type="CDD" id="cd06251">
    <property type="entry name" value="M14_ASTE_ASPA-like"/>
    <property type="match status" value="1"/>
</dbReference>
<dbReference type="InterPro" id="IPR043795">
    <property type="entry name" value="N-alpha-Ac-DABA-like"/>
</dbReference>
<evidence type="ECO:0000259" key="5">
    <source>
        <dbReference type="Pfam" id="PF24827"/>
    </source>
</evidence>
<keyword evidence="7" id="KW-1185">Reference proteome</keyword>
<organism evidence="6 7">
    <name type="scientific">Xanthomarina spongicola</name>
    <dbReference type="NCBI Taxonomy" id="570520"/>
    <lineage>
        <taxon>Bacteria</taxon>
        <taxon>Pseudomonadati</taxon>
        <taxon>Bacteroidota</taxon>
        <taxon>Flavobacteriia</taxon>
        <taxon>Flavobacteriales</taxon>
        <taxon>Flavobacteriaceae</taxon>
        <taxon>Xanthomarina</taxon>
    </lineage>
</organism>
<dbReference type="Pfam" id="PF24827">
    <property type="entry name" value="AstE_AspA_cat"/>
    <property type="match status" value="1"/>
</dbReference>
<dbReference type="PANTHER" id="PTHR37326">
    <property type="entry name" value="BLL3975 PROTEIN"/>
    <property type="match status" value="1"/>
</dbReference>
<keyword evidence="3" id="KW-0378">Hydrolase</keyword>
<dbReference type="InterPro" id="IPR053138">
    <property type="entry name" value="N-alpha-Ac-DABA_deacetylase"/>
</dbReference>
<sequence>MTSDYKKIISILGHEIPLGTSKEINFNIAKLHTATKIEVPVIIERSKKPGPTILFTAGLHGDEINGVDIVRQLISRKINKPKRGTIICIPILNVFGFLNGSRNFPDGRDLNRSFPGSENGSLASRVAHRLMNELIPEVDLVIDFHTGGASRFNAAQIRIVNNQPQLDELAKVFAAPFVLYSKHIVKSFRNACFQLGKPVLLYEGGKSSFVNDNISKVGVEGVKRILSHFEMLNSQVKANPPKLETVFVEKSKWIRAKKSGMFKAKVAINTKVKVDDILGQITDPYGKVHHTVKSTIEGYIINVNEASLVYQGDALFHVTKILKS</sequence>
<dbReference type="RefSeq" id="WP_109680660.1">
    <property type="nucleotide sequence ID" value="NZ_QGGP01000001.1"/>
</dbReference>
<accession>A0A316DQM4</accession>
<evidence type="ECO:0000313" key="6">
    <source>
        <dbReference type="EMBL" id="PWK20371.1"/>
    </source>
</evidence>
<dbReference type="InterPro" id="IPR055438">
    <property type="entry name" value="AstE_AspA_cat"/>
</dbReference>
<dbReference type="EMBL" id="QGGP01000001">
    <property type="protein sequence ID" value="PWK20371.1"/>
    <property type="molecule type" value="Genomic_DNA"/>
</dbReference>
<feature type="domain" description="Succinylglutamate desuccinylase/Aspartoacylase catalytic" evidence="5">
    <location>
        <begin position="49"/>
        <end position="228"/>
    </location>
</feature>
<evidence type="ECO:0000256" key="2">
    <source>
        <dbReference type="ARBA" id="ARBA00022723"/>
    </source>
</evidence>
<gene>
    <name evidence="6" type="ORF">LX78_00070</name>
</gene>
<dbReference type="PANTHER" id="PTHR37326:SF2">
    <property type="entry name" value="SUCCINYLGLUTAMATE DESUCCINYLASE_ASPARTOACYLASE FAMILY PROTEIN"/>
    <property type="match status" value="1"/>
</dbReference>
<evidence type="ECO:0000256" key="3">
    <source>
        <dbReference type="ARBA" id="ARBA00022801"/>
    </source>
</evidence>
<dbReference type="SUPFAM" id="SSF53187">
    <property type="entry name" value="Zn-dependent exopeptidases"/>
    <property type="match status" value="1"/>
</dbReference>
<dbReference type="PIRSF" id="PIRSF039012">
    <property type="entry name" value="ASP"/>
    <property type="match status" value="1"/>
</dbReference>
<keyword evidence="4" id="KW-0862">Zinc</keyword>
<comment type="cofactor">
    <cofactor evidence="1">
        <name>Zn(2+)</name>
        <dbReference type="ChEBI" id="CHEBI:29105"/>
    </cofactor>
</comment>
<dbReference type="OrthoDB" id="9782876at2"/>
<reference evidence="6 7" key="1">
    <citation type="submission" date="2018-05" db="EMBL/GenBank/DDBJ databases">
        <title>Genomic Encyclopedia of Archaeal and Bacterial Type Strains, Phase II (KMG-II): from individual species to whole genera.</title>
        <authorList>
            <person name="Goeker M."/>
        </authorList>
    </citation>
    <scope>NUCLEOTIDE SEQUENCE [LARGE SCALE GENOMIC DNA]</scope>
    <source>
        <strain evidence="6 7">DSM 22637</strain>
    </source>
</reference>
<dbReference type="GO" id="GO:0016788">
    <property type="term" value="F:hydrolase activity, acting on ester bonds"/>
    <property type="evidence" value="ECO:0007669"/>
    <property type="project" value="InterPro"/>
</dbReference>
<evidence type="ECO:0000256" key="1">
    <source>
        <dbReference type="ARBA" id="ARBA00001947"/>
    </source>
</evidence>
<dbReference type="GO" id="GO:0046872">
    <property type="term" value="F:metal ion binding"/>
    <property type="evidence" value="ECO:0007669"/>
    <property type="project" value="UniProtKB-KW"/>
</dbReference>
<dbReference type="AlphaFoldDB" id="A0A316DQM4"/>
<protein>
    <recommendedName>
        <fullName evidence="5">Succinylglutamate desuccinylase/Aspartoacylase catalytic domain-containing protein</fullName>
    </recommendedName>
</protein>